<dbReference type="PROSITE" id="PS50112">
    <property type="entry name" value="PAS"/>
    <property type="match status" value="1"/>
</dbReference>
<dbReference type="Pfam" id="PF13426">
    <property type="entry name" value="PAS_9"/>
    <property type="match status" value="2"/>
</dbReference>
<protein>
    <submittedName>
        <fullName evidence="3">PAS domain S-box protein</fullName>
    </submittedName>
</protein>
<keyword evidence="1" id="KW-0808">Transferase</keyword>
<dbReference type="NCBIfam" id="TIGR00229">
    <property type="entry name" value="sensory_box"/>
    <property type="match status" value="1"/>
</dbReference>
<dbReference type="CDD" id="cd00130">
    <property type="entry name" value="PAS"/>
    <property type="match status" value="2"/>
</dbReference>
<dbReference type="AlphaFoldDB" id="A0A494ZVB7"/>
<keyword evidence="1" id="KW-0418">Kinase</keyword>
<name>A0A494ZVB7_9BACI</name>
<dbReference type="Proteomes" id="UP000269301">
    <property type="component" value="Unassembled WGS sequence"/>
</dbReference>
<gene>
    <name evidence="3" type="ORF">D8M06_15900</name>
</gene>
<sequence>MAGFNGELDNQHKFLQLEEYIKTQINHTFTIASAEKEPFFIINLENQIRYASDCCEPLLGYAPDELSTMNLYDIFPNSDLPITDFFTETLQTAAAKAFTKNYCESKELRLIFLPIYSNDHLIGRYVFFKSTMLDQPSLEAEPQEDGDTSYKNLIDHSPFGIIIVANYKVEYINLLALRAMGAKGKESVVGKSIFDLVPAEDIPLVREKIDQSDQSVIERPYNQRILKLDGSQIETEMQVLPAIYNQKKMTHFIIRDLFDHKKHFNLSILIATGIAYELKNPVIRVKGFMELIRSGKNEEAYFNQIAEDMSYIEKIVNEVLVLEGNKYGIHNDRDASTILGLIKESMK</sequence>
<evidence type="ECO:0000256" key="1">
    <source>
        <dbReference type="ARBA" id="ARBA00022777"/>
    </source>
</evidence>
<comment type="caution">
    <text evidence="3">The sequence shown here is derived from an EMBL/GenBank/DDBJ whole genome shotgun (WGS) entry which is preliminary data.</text>
</comment>
<dbReference type="CDD" id="cd00082">
    <property type="entry name" value="HisKA"/>
    <property type="match status" value="1"/>
</dbReference>
<dbReference type="RefSeq" id="WP_121205589.1">
    <property type="nucleotide sequence ID" value="NZ_RBZP01000018.1"/>
</dbReference>
<evidence type="ECO:0000313" key="4">
    <source>
        <dbReference type="Proteomes" id="UP000269301"/>
    </source>
</evidence>
<dbReference type="SMART" id="SM00091">
    <property type="entry name" value="PAS"/>
    <property type="match status" value="2"/>
</dbReference>
<proteinExistence type="predicted"/>
<keyword evidence="4" id="KW-1185">Reference proteome</keyword>
<dbReference type="InterPro" id="IPR035965">
    <property type="entry name" value="PAS-like_dom_sf"/>
</dbReference>
<dbReference type="GO" id="GO:0000155">
    <property type="term" value="F:phosphorelay sensor kinase activity"/>
    <property type="evidence" value="ECO:0007669"/>
    <property type="project" value="InterPro"/>
</dbReference>
<dbReference type="Gene3D" id="3.30.450.20">
    <property type="entry name" value="PAS domain"/>
    <property type="match status" value="2"/>
</dbReference>
<dbReference type="SUPFAM" id="SSF55785">
    <property type="entry name" value="PYP-like sensor domain (PAS domain)"/>
    <property type="match status" value="2"/>
</dbReference>
<organism evidence="3 4">
    <name type="scientific">Oceanobacillus halophilus</name>
    <dbReference type="NCBI Taxonomy" id="930130"/>
    <lineage>
        <taxon>Bacteria</taxon>
        <taxon>Bacillati</taxon>
        <taxon>Bacillota</taxon>
        <taxon>Bacilli</taxon>
        <taxon>Bacillales</taxon>
        <taxon>Bacillaceae</taxon>
        <taxon>Oceanobacillus</taxon>
    </lineage>
</organism>
<reference evidence="3 4" key="1">
    <citation type="journal article" date="2016" name="Int. J. Syst. Evol. Microbiol.">
        <title>Oceanobacillus halophilus sp. nov., a novel moderately halophilic bacterium from a hypersaline lake.</title>
        <authorList>
            <person name="Amoozegar M.A."/>
            <person name="Bagheri M."/>
            <person name="Makhdoumi A."/>
            <person name="Nikou M.M."/>
            <person name="Fazeli S.A.S."/>
            <person name="Schumann P."/>
            <person name="Sproer C."/>
            <person name="Sanchez-Porro C."/>
            <person name="Ventosa A."/>
        </authorList>
    </citation>
    <scope>NUCLEOTIDE SEQUENCE [LARGE SCALE GENOMIC DNA]</scope>
    <source>
        <strain evidence="3 4">DSM 23996</strain>
    </source>
</reference>
<dbReference type="Gene3D" id="1.10.287.130">
    <property type="match status" value="1"/>
</dbReference>
<feature type="domain" description="PAS" evidence="2">
    <location>
        <begin position="38"/>
        <end position="79"/>
    </location>
</feature>
<dbReference type="InterPro" id="IPR003661">
    <property type="entry name" value="HisK_dim/P_dom"/>
</dbReference>
<accession>A0A494ZVB7</accession>
<dbReference type="InterPro" id="IPR000014">
    <property type="entry name" value="PAS"/>
</dbReference>
<dbReference type="OrthoDB" id="9815750at2"/>
<dbReference type="EMBL" id="RBZP01000018">
    <property type="protein sequence ID" value="RKQ30389.1"/>
    <property type="molecule type" value="Genomic_DNA"/>
</dbReference>
<evidence type="ECO:0000313" key="3">
    <source>
        <dbReference type="EMBL" id="RKQ30389.1"/>
    </source>
</evidence>
<evidence type="ECO:0000259" key="2">
    <source>
        <dbReference type="PROSITE" id="PS50112"/>
    </source>
</evidence>